<dbReference type="Proteomes" id="UP001055811">
    <property type="component" value="Linkage Group LG02"/>
</dbReference>
<evidence type="ECO:0000313" key="2">
    <source>
        <dbReference type="Proteomes" id="UP001055811"/>
    </source>
</evidence>
<keyword evidence="2" id="KW-1185">Reference proteome</keyword>
<organism evidence="1 2">
    <name type="scientific">Cichorium intybus</name>
    <name type="common">Chicory</name>
    <dbReference type="NCBI Taxonomy" id="13427"/>
    <lineage>
        <taxon>Eukaryota</taxon>
        <taxon>Viridiplantae</taxon>
        <taxon>Streptophyta</taxon>
        <taxon>Embryophyta</taxon>
        <taxon>Tracheophyta</taxon>
        <taxon>Spermatophyta</taxon>
        <taxon>Magnoliopsida</taxon>
        <taxon>eudicotyledons</taxon>
        <taxon>Gunneridae</taxon>
        <taxon>Pentapetalae</taxon>
        <taxon>asterids</taxon>
        <taxon>campanulids</taxon>
        <taxon>Asterales</taxon>
        <taxon>Asteraceae</taxon>
        <taxon>Cichorioideae</taxon>
        <taxon>Cichorieae</taxon>
        <taxon>Cichoriinae</taxon>
        <taxon>Cichorium</taxon>
    </lineage>
</organism>
<comment type="caution">
    <text evidence="1">The sequence shown here is derived from an EMBL/GenBank/DDBJ whole genome shotgun (WGS) entry which is preliminary data.</text>
</comment>
<gene>
    <name evidence="1" type="ORF">L2E82_12056</name>
</gene>
<accession>A0ACB9GF14</accession>
<dbReference type="EMBL" id="CM042010">
    <property type="protein sequence ID" value="KAI3782025.1"/>
    <property type="molecule type" value="Genomic_DNA"/>
</dbReference>
<protein>
    <submittedName>
        <fullName evidence="1">Uncharacterized protein</fullName>
    </submittedName>
</protein>
<evidence type="ECO:0000313" key="1">
    <source>
        <dbReference type="EMBL" id="KAI3782025.1"/>
    </source>
</evidence>
<name>A0ACB9GF14_CICIN</name>
<proteinExistence type="predicted"/>
<sequence>MHLSYDPFFLPHSPSSSLISQENMVRPRDFVADDWKEFYLMDEACKRLSSLKEHPNYRERRAAFEDCKIHPQRGINLIDLRATSIPDTVNQRGWTHFVQTPEPYDPTVVCDFYAAMRPPFYNQFHTR</sequence>
<reference evidence="2" key="1">
    <citation type="journal article" date="2022" name="Mol. Ecol. Resour.">
        <title>The genomes of chicory, endive, great burdock and yacon provide insights into Asteraceae palaeo-polyploidization history and plant inulin production.</title>
        <authorList>
            <person name="Fan W."/>
            <person name="Wang S."/>
            <person name="Wang H."/>
            <person name="Wang A."/>
            <person name="Jiang F."/>
            <person name="Liu H."/>
            <person name="Zhao H."/>
            <person name="Xu D."/>
            <person name="Zhang Y."/>
        </authorList>
    </citation>
    <scope>NUCLEOTIDE SEQUENCE [LARGE SCALE GENOMIC DNA]</scope>
    <source>
        <strain evidence="2">cv. Punajuju</strain>
    </source>
</reference>
<reference evidence="1 2" key="2">
    <citation type="journal article" date="2022" name="Mol. Ecol. Resour.">
        <title>The genomes of chicory, endive, great burdock and yacon provide insights into Asteraceae paleo-polyploidization history and plant inulin production.</title>
        <authorList>
            <person name="Fan W."/>
            <person name="Wang S."/>
            <person name="Wang H."/>
            <person name="Wang A."/>
            <person name="Jiang F."/>
            <person name="Liu H."/>
            <person name="Zhao H."/>
            <person name="Xu D."/>
            <person name="Zhang Y."/>
        </authorList>
    </citation>
    <scope>NUCLEOTIDE SEQUENCE [LARGE SCALE GENOMIC DNA]</scope>
    <source>
        <strain evidence="2">cv. Punajuju</strain>
        <tissue evidence="1">Leaves</tissue>
    </source>
</reference>